<keyword evidence="1" id="KW-0413">Isomerase</keyword>
<evidence type="ECO:0000259" key="2">
    <source>
        <dbReference type="Pfam" id="PF01261"/>
    </source>
</evidence>
<dbReference type="InterPro" id="IPR036237">
    <property type="entry name" value="Xyl_isomerase-like_sf"/>
</dbReference>
<evidence type="ECO:0000313" key="3">
    <source>
        <dbReference type="EMBL" id="SVD12524.1"/>
    </source>
</evidence>
<proteinExistence type="predicted"/>
<feature type="domain" description="Xylose isomerase-like TIM barrel" evidence="2">
    <location>
        <begin position="4"/>
        <end position="213"/>
    </location>
</feature>
<gene>
    <name evidence="3" type="ORF">METZ01_LOCUS365378</name>
</gene>
<dbReference type="Pfam" id="PF01261">
    <property type="entry name" value="AP_endonuc_2"/>
    <property type="match status" value="1"/>
</dbReference>
<evidence type="ECO:0000256" key="1">
    <source>
        <dbReference type="ARBA" id="ARBA00023235"/>
    </source>
</evidence>
<feature type="non-terminal residue" evidence="3">
    <location>
        <position position="1"/>
    </location>
</feature>
<name>A0A382SRH8_9ZZZZ</name>
<protein>
    <recommendedName>
        <fullName evidence="2">Xylose isomerase-like TIM barrel domain-containing protein</fullName>
    </recommendedName>
</protein>
<dbReference type="InterPro" id="IPR050417">
    <property type="entry name" value="Sugar_Epim/Isomerase"/>
</dbReference>
<dbReference type="Gene3D" id="3.20.20.150">
    <property type="entry name" value="Divalent-metal-dependent TIM barrel enzymes"/>
    <property type="match status" value="1"/>
</dbReference>
<dbReference type="AlphaFoldDB" id="A0A382SRH8"/>
<sequence>VLAAKESAGVEITLINIGAGDLTTGGPGIAAHPGREEQFKVSVEEAYKYADSLKPTSVNVLAGTPSLEKFERRQCLDVLASNLYYAAEAFEKIGTKVLTEAVNTTDRPGFLLNSTAAAIEIIERAGHKNLAIQYDVYHMQIMEGNLVNTIRDNLDQIGHIQFADTPGRHEPGTGEINFPNLFDAIDKMGWKGWLGAEYVPSKRTEKTLGWMPELAT</sequence>
<dbReference type="GO" id="GO:0046487">
    <property type="term" value="P:glyoxylate metabolic process"/>
    <property type="evidence" value="ECO:0007669"/>
    <property type="project" value="TreeGrafter"/>
</dbReference>
<reference evidence="3" key="1">
    <citation type="submission" date="2018-05" db="EMBL/GenBank/DDBJ databases">
        <authorList>
            <person name="Lanie J.A."/>
            <person name="Ng W.-L."/>
            <person name="Kazmierczak K.M."/>
            <person name="Andrzejewski T.M."/>
            <person name="Davidsen T.M."/>
            <person name="Wayne K.J."/>
            <person name="Tettelin H."/>
            <person name="Glass J.I."/>
            <person name="Rusch D."/>
            <person name="Podicherti R."/>
            <person name="Tsui H.-C.T."/>
            <person name="Winkler M.E."/>
        </authorList>
    </citation>
    <scope>NUCLEOTIDE SEQUENCE</scope>
</reference>
<dbReference type="EMBL" id="UINC01131054">
    <property type="protein sequence ID" value="SVD12524.1"/>
    <property type="molecule type" value="Genomic_DNA"/>
</dbReference>
<organism evidence="3">
    <name type="scientific">marine metagenome</name>
    <dbReference type="NCBI Taxonomy" id="408172"/>
    <lineage>
        <taxon>unclassified sequences</taxon>
        <taxon>metagenomes</taxon>
        <taxon>ecological metagenomes</taxon>
    </lineage>
</organism>
<dbReference type="GO" id="GO:0008903">
    <property type="term" value="F:hydroxypyruvate isomerase activity"/>
    <property type="evidence" value="ECO:0007669"/>
    <property type="project" value="TreeGrafter"/>
</dbReference>
<dbReference type="InterPro" id="IPR013022">
    <property type="entry name" value="Xyl_isomerase-like_TIM-brl"/>
</dbReference>
<dbReference type="PANTHER" id="PTHR43489:SF6">
    <property type="entry name" value="HYDROXYPYRUVATE ISOMERASE-RELATED"/>
    <property type="match status" value="1"/>
</dbReference>
<dbReference type="PANTHER" id="PTHR43489">
    <property type="entry name" value="ISOMERASE"/>
    <property type="match status" value="1"/>
</dbReference>
<dbReference type="SUPFAM" id="SSF51658">
    <property type="entry name" value="Xylose isomerase-like"/>
    <property type="match status" value="1"/>
</dbReference>
<accession>A0A382SRH8</accession>